<dbReference type="InterPro" id="IPR032675">
    <property type="entry name" value="LRR_dom_sf"/>
</dbReference>
<dbReference type="Gene3D" id="3.80.10.10">
    <property type="entry name" value="Ribonuclease Inhibitor"/>
    <property type="match status" value="1"/>
</dbReference>
<gene>
    <name evidence="2" type="ORF">Lalb_Chr16g0387741</name>
</gene>
<dbReference type="PROSITE" id="PS50181">
    <property type="entry name" value="FBOX"/>
    <property type="match status" value="1"/>
</dbReference>
<dbReference type="Pfam" id="PF12937">
    <property type="entry name" value="F-box-like"/>
    <property type="match status" value="1"/>
</dbReference>
<dbReference type="PANTHER" id="PTHR13382">
    <property type="entry name" value="MITOCHONDRIAL ATP SYNTHASE COUPLING FACTOR B"/>
    <property type="match status" value="1"/>
</dbReference>
<evidence type="ECO:0000313" key="2">
    <source>
        <dbReference type="EMBL" id="KAE9597551.1"/>
    </source>
</evidence>
<dbReference type="GO" id="GO:0005737">
    <property type="term" value="C:cytoplasm"/>
    <property type="evidence" value="ECO:0007669"/>
    <property type="project" value="TreeGrafter"/>
</dbReference>
<name>A0A6A4P7H5_LUPAL</name>
<comment type="caution">
    <text evidence="2">The sequence shown here is derived from an EMBL/GenBank/DDBJ whole genome shotgun (WGS) entry which is preliminary data.</text>
</comment>
<dbReference type="OrthoDB" id="10044893at2759"/>
<protein>
    <submittedName>
        <fullName evidence="2">Putative F-box domain, 4Fe-4S ferredoxin, iron-sulfur binding, leucine-rich repeat domain, L</fullName>
    </submittedName>
</protein>
<organism evidence="2 3">
    <name type="scientific">Lupinus albus</name>
    <name type="common">White lupine</name>
    <name type="synonym">Lupinus termis</name>
    <dbReference type="NCBI Taxonomy" id="3870"/>
    <lineage>
        <taxon>Eukaryota</taxon>
        <taxon>Viridiplantae</taxon>
        <taxon>Streptophyta</taxon>
        <taxon>Embryophyta</taxon>
        <taxon>Tracheophyta</taxon>
        <taxon>Spermatophyta</taxon>
        <taxon>Magnoliopsida</taxon>
        <taxon>eudicotyledons</taxon>
        <taxon>Gunneridae</taxon>
        <taxon>Pentapetalae</taxon>
        <taxon>rosids</taxon>
        <taxon>fabids</taxon>
        <taxon>Fabales</taxon>
        <taxon>Fabaceae</taxon>
        <taxon>Papilionoideae</taxon>
        <taxon>50 kb inversion clade</taxon>
        <taxon>genistoids sensu lato</taxon>
        <taxon>core genistoids</taxon>
        <taxon>Genisteae</taxon>
        <taxon>Lupinus</taxon>
    </lineage>
</organism>
<dbReference type="SUPFAM" id="SSF52047">
    <property type="entry name" value="RNI-like"/>
    <property type="match status" value="1"/>
</dbReference>
<dbReference type="InterPro" id="IPR001810">
    <property type="entry name" value="F-box_dom"/>
</dbReference>
<proteinExistence type="predicted"/>
<accession>A0A6A4P7H5</accession>
<evidence type="ECO:0000259" key="1">
    <source>
        <dbReference type="PROSITE" id="PS50181"/>
    </source>
</evidence>
<dbReference type="InterPro" id="IPR036047">
    <property type="entry name" value="F-box-like_dom_sf"/>
</dbReference>
<dbReference type="SUPFAM" id="SSF81383">
    <property type="entry name" value="F-box domain"/>
    <property type="match status" value="1"/>
</dbReference>
<sequence length="329" mass="37547">MEESPKACSSFSLSVEQAPPESPHEALFLVLSYLTVYELLLISQVCTSLRDAVSNDVLPWLNLVVERPLSYRLSDEILLKITSKANGSLKTLALINCVHITDQGLQRVIEQNHLISKLYIPSCTRITPEGVLRSVEILCQGSHSLSSIMINGIYNIQKEHLDMLSFYLRKNQSLEEQQMKQPIYYHERGNLSVFEKKQRVIDLEICPMCFEVRMVYDCPEGECNKRECRGCSFCIPRCENCGRCLGSQEMEECACGDNLCLDCWLKEFPKCSFCNKPYCKQHTSWWYNSSDPGFICKVCEENSHGYTYTDESVGAAEAIIAQHWSQTIK</sequence>
<dbReference type="PROSITE" id="PS00198">
    <property type="entry name" value="4FE4S_FER_1"/>
    <property type="match status" value="1"/>
</dbReference>
<dbReference type="InterPro" id="IPR050648">
    <property type="entry name" value="F-box_LRR-repeat"/>
</dbReference>
<dbReference type="InterPro" id="IPR017900">
    <property type="entry name" value="4Fe4S_Fe_S_CS"/>
</dbReference>
<dbReference type="EMBL" id="WOCE01000016">
    <property type="protein sequence ID" value="KAE9597551.1"/>
    <property type="molecule type" value="Genomic_DNA"/>
</dbReference>
<dbReference type="PANTHER" id="PTHR13382:SF16">
    <property type="entry name" value="F-BOX PROTEIN SKIP28"/>
    <property type="match status" value="1"/>
</dbReference>
<dbReference type="Proteomes" id="UP000447434">
    <property type="component" value="Chromosome 16"/>
</dbReference>
<keyword evidence="3" id="KW-1185">Reference proteome</keyword>
<feature type="domain" description="F-box" evidence="1">
    <location>
        <begin position="23"/>
        <end position="63"/>
    </location>
</feature>
<dbReference type="AlphaFoldDB" id="A0A6A4P7H5"/>
<evidence type="ECO:0000313" key="3">
    <source>
        <dbReference type="Proteomes" id="UP000447434"/>
    </source>
</evidence>
<reference evidence="3" key="1">
    <citation type="journal article" date="2020" name="Nat. Commun.">
        <title>Genome sequence of the cluster root forming white lupin.</title>
        <authorList>
            <person name="Hufnagel B."/>
            <person name="Marques A."/>
            <person name="Soriano A."/>
            <person name="Marques L."/>
            <person name="Divol F."/>
            <person name="Doumas P."/>
            <person name="Sallet E."/>
            <person name="Mancinotti D."/>
            <person name="Carrere S."/>
            <person name="Marande W."/>
            <person name="Arribat S."/>
            <person name="Keller J."/>
            <person name="Huneau C."/>
            <person name="Blein T."/>
            <person name="Aime D."/>
            <person name="Laguerre M."/>
            <person name="Taylor J."/>
            <person name="Schubert V."/>
            <person name="Nelson M."/>
            <person name="Geu-Flores F."/>
            <person name="Crespi M."/>
            <person name="Gallardo-Guerrero K."/>
            <person name="Delaux P.-M."/>
            <person name="Salse J."/>
            <person name="Berges H."/>
            <person name="Guyot R."/>
            <person name="Gouzy J."/>
            <person name="Peret B."/>
        </authorList>
    </citation>
    <scope>NUCLEOTIDE SEQUENCE [LARGE SCALE GENOMIC DNA]</scope>
    <source>
        <strain evidence="3">cv. Amiga</strain>
    </source>
</reference>